<dbReference type="Pfam" id="PF00586">
    <property type="entry name" value="AIRS"/>
    <property type="match status" value="1"/>
</dbReference>
<dbReference type="PANTHER" id="PTHR30270">
    <property type="entry name" value="THIAMINE-MONOPHOSPHATE KINASE"/>
    <property type="match status" value="1"/>
</dbReference>
<dbReference type="InterPro" id="IPR036676">
    <property type="entry name" value="PurM-like_C_sf"/>
</dbReference>
<feature type="binding site" evidence="1">
    <location>
        <position position="53"/>
    </location>
    <ligand>
        <name>Mg(2+)</name>
        <dbReference type="ChEBI" id="CHEBI:18420"/>
        <label>2</label>
    </ligand>
</feature>
<keyword evidence="1" id="KW-0784">Thiamine biosynthesis</keyword>
<comment type="catalytic activity">
    <reaction evidence="1">
        <text>thiamine phosphate + ATP = thiamine diphosphate + ADP</text>
        <dbReference type="Rhea" id="RHEA:15913"/>
        <dbReference type="ChEBI" id="CHEBI:30616"/>
        <dbReference type="ChEBI" id="CHEBI:37575"/>
        <dbReference type="ChEBI" id="CHEBI:58937"/>
        <dbReference type="ChEBI" id="CHEBI:456216"/>
        <dbReference type="EC" id="2.7.4.16"/>
    </reaction>
</comment>
<dbReference type="UniPathway" id="UPA00060">
    <property type="reaction ID" value="UER00142"/>
</dbReference>
<dbReference type="InterPro" id="IPR006283">
    <property type="entry name" value="ThiL-like"/>
</dbReference>
<keyword evidence="1 3" id="KW-0418">Kinase</keyword>
<dbReference type="PIRSF" id="PIRSF005303">
    <property type="entry name" value="Thiam_monoph_kin"/>
    <property type="match status" value="1"/>
</dbReference>
<dbReference type="SUPFAM" id="SSF55326">
    <property type="entry name" value="PurM N-terminal domain-like"/>
    <property type="match status" value="1"/>
</dbReference>
<keyword evidence="1 3" id="KW-0808">Transferase</keyword>
<dbReference type="Proteomes" id="UP000000849">
    <property type="component" value="Chromosome"/>
</dbReference>
<comment type="miscellaneous">
    <text evidence="1">Reaction mechanism of ThiL seems to utilize a direct, inline transfer of the gamma-phosphate of ATP to TMP rather than a phosphorylated enzyme intermediate.</text>
</comment>
<evidence type="ECO:0000313" key="3">
    <source>
        <dbReference type="EMBL" id="ADG75198.1"/>
    </source>
</evidence>
<dbReference type="InterPro" id="IPR016188">
    <property type="entry name" value="PurM-like_N"/>
</dbReference>
<feature type="binding site" evidence="1">
    <location>
        <position position="82"/>
    </location>
    <ligand>
        <name>Mg(2+)</name>
        <dbReference type="ChEBI" id="CHEBI:18420"/>
        <label>2</label>
    </ligand>
</feature>
<dbReference type="EC" id="2.7.4.16" evidence="1"/>
<dbReference type="EMBL" id="CP001964">
    <property type="protein sequence ID" value="ADG75198.1"/>
    <property type="molecule type" value="Genomic_DNA"/>
</dbReference>
<protein>
    <recommendedName>
        <fullName evidence="1">Thiamine-monophosphate kinase</fullName>
        <shortName evidence="1">TMP kinase</shortName>
        <shortName evidence="1">Thiamine-phosphate kinase</shortName>
        <ecNumber evidence="1">2.7.4.16</ecNumber>
    </recommendedName>
</protein>
<keyword evidence="1" id="KW-0479">Metal-binding</keyword>
<feature type="binding site" evidence="1">
    <location>
        <position position="37"/>
    </location>
    <ligand>
        <name>Mg(2+)</name>
        <dbReference type="ChEBI" id="CHEBI:18420"/>
        <label>4</label>
    </ligand>
</feature>
<evidence type="ECO:0000256" key="1">
    <source>
        <dbReference type="HAMAP-Rule" id="MF_02128"/>
    </source>
</evidence>
<dbReference type="SUPFAM" id="SSF56042">
    <property type="entry name" value="PurM C-terminal domain-like"/>
    <property type="match status" value="1"/>
</dbReference>
<dbReference type="Gene3D" id="3.90.650.10">
    <property type="entry name" value="PurM-like C-terminal domain"/>
    <property type="match status" value="1"/>
</dbReference>
<feature type="binding site" evidence="1">
    <location>
        <position position="130"/>
    </location>
    <ligand>
        <name>Mg(2+)</name>
        <dbReference type="ChEBI" id="CHEBI:18420"/>
        <label>1</label>
    </ligand>
</feature>
<proteinExistence type="inferred from homology"/>
<evidence type="ECO:0000313" key="4">
    <source>
        <dbReference type="Proteomes" id="UP000000849"/>
    </source>
</evidence>
<feature type="binding site" evidence="1">
    <location>
        <position position="82"/>
    </location>
    <ligand>
        <name>Mg(2+)</name>
        <dbReference type="ChEBI" id="CHEBI:18420"/>
        <label>3</label>
    </ligand>
</feature>
<keyword evidence="1" id="KW-0547">Nucleotide-binding</keyword>
<comment type="function">
    <text evidence="1">Catalyzes the ATP-dependent phosphorylation of thiamine-monophosphate (TMP) to form thiamine-pyrophosphate (TPP), the active form of vitamin B1.</text>
</comment>
<feature type="domain" description="PurM-like N-terminal" evidence="2">
    <location>
        <begin position="35"/>
        <end position="145"/>
    </location>
</feature>
<dbReference type="Gene3D" id="3.30.1330.10">
    <property type="entry name" value="PurM-like, N-terminal domain"/>
    <property type="match status" value="1"/>
</dbReference>
<dbReference type="PANTHER" id="PTHR30270:SF0">
    <property type="entry name" value="THIAMINE-MONOPHOSPHATE KINASE"/>
    <property type="match status" value="1"/>
</dbReference>
<dbReference type="KEGG" id="cfl:Cfla_2308"/>
<sequence length="327" mass="33322">MPVANPVVTDLSEQELLARIFPLLPVGSRTLLPPGDDAAVVTAADGRYVVTCDVLVEDVHFRTSWSTGHDVGRRAAAQNLADVAAMGARPVALVVALVVPGATPVAWVEGLARGLGDACRPLDAGVVGGDLSSGPVLVVSVTAHGDLEGRPPVRRDGARAGDVVAHAGRRGWSAAGLELLLAGAPDVDPGLVAAHRVPDPPLEAGPAAARAGATSMLDVSDGLLRDATRLAHASGVTIDLDEPLDVLADDAARLAAAADVLGADVTTWLLTGGEDHGLLATFPPDVPLPDLFRRVGTVTQASSEPVRVAGGPPCVASTGWDHFRPRG</sequence>
<comment type="similarity">
    <text evidence="1">Belongs to the thiamine-monophosphate kinase family.</text>
</comment>
<dbReference type="AlphaFoldDB" id="D5UGV0"/>
<feature type="binding site" evidence="1">
    <location>
        <position position="218"/>
    </location>
    <ligand>
        <name>Mg(2+)</name>
        <dbReference type="ChEBI" id="CHEBI:18420"/>
        <label>3</label>
    </ligand>
</feature>
<comment type="pathway">
    <text evidence="1">Cofactor biosynthesis; thiamine diphosphate biosynthesis; thiamine diphosphate from thiamine phosphate: step 1/1.</text>
</comment>
<keyword evidence="4" id="KW-1185">Reference proteome</keyword>
<dbReference type="CDD" id="cd02194">
    <property type="entry name" value="ThiL"/>
    <property type="match status" value="1"/>
</dbReference>
<organism evidence="3 4">
    <name type="scientific">Cellulomonas flavigena (strain ATCC 482 / DSM 20109 / BCRC 11376 / JCM 18109 / NBRC 3775 / NCIMB 8073 / NRS 134)</name>
    <dbReference type="NCBI Taxonomy" id="446466"/>
    <lineage>
        <taxon>Bacteria</taxon>
        <taxon>Bacillati</taxon>
        <taxon>Actinomycetota</taxon>
        <taxon>Actinomycetes</taxon>
        <taxon>Micrococcales</taxon>
        <taxon>Cellulomonadaceae</taxon>
        <taxon>Cellulomonas</taxon>
    </lineage>
</organism>
<feature type="binding site" evidence="1">
    <location>
        <position position="51"/>
    </location>
    <ligand>
        <name>Mg(2+)</name>
        <dbReference type="ChEBI" id="CHEBI:18420"/>
        <label>4</label>
    </ligand>
</feature>
<feature type="binding site" evidence="1">
    <location>
        <position position="60"/>
    </location>
    <ligand>
        <name>substrate</name>
    </ligand>
</feature>
<feature type="binding site" evidence="1">
    <location>
        <begin position="129"/>
        <end position="130"/>
    </location>
    <ligand>
        <name>ATP</name>
        <dbReference type="ChEBI" id="CHEBI:30616"/>
    </ligand>
</feature>
<dbReference type="GO" id="GO:0009228">
    <property type="term" value="P:thiamine biosynthetic process"/>
    <property type="evidence" value="ECO:0007669"/>
    <property type="project" value="UniProtKB-KW"/>
</dbReference>
<keyword evidence="1" id="KW-0067">ATP-binding</keyword>
<feature type="binding site" evidence="1">
    <location>
        <position position="53"/>
    </location>
    <ligand>
        <name>Mg(2+)</name>
        <dbReference type="ChEBI" id="CHEBI:18420"/>
        <label>1</label>
    </ligand>
</feature>
<dbReference type="OrthoDB" id="9802811at2"/>
<gene>
    <name evidence="1" type="primary">thiL</name>
    <name evidence="3" type="ordered locus">Cfla_2308</name>
</gene>
<reference evidence="3 4" key="1">
    <citation type="journal article" date="2010" name="Stand. Genomic Sci.">
        <title>Complete genome sequence of Cellulomonas flavigena type strain (134).</title>
        <authorList>
            <person name="Abt B."/>
            <person name="Foster B."/>
            <person name="Lapidus A."/>
            <person name="Clum A."/>
            <person name="Sun H."/>
            <person name="Pukall R."/>
            <person name="Lucas S."/>
            <person name="Glavina Del Rio T."/>
            <person name="Nolan M."/>
            <person name="Tice H."/>
            <person name="Cheng J.F."/>
            <person name="Pitluck S."/>
            <person name="Liolios K."/>
            <person name="Ivanova N."/>
            <person name="Mavromatis K."/>
            <person name="Ovchinnikova G."/>
            <person name="Pati A."/>
            <person name="Goodwin L."/>
            <person name="Chen A."/>
            <person name="Palaniappan K."/>
            <person name="Land M."/>
            <person name="Hauser L."/>
            <person name="Chang Y.J."/>
            <person name="Jeffries C.D."/>
            <person name="Rohde M."/>
            <person name="Goker M."/>
            <person name="Woyke T."/>
            <person name="Bristow J."/>
            <person name="Eisen J.A."/>
            <person name="Markowitz V."/>
            <person name="Hugenholtz P."/>
            <person name="Kyrpides N.C."/>
            <person name="Klenk H.P."/>
        </authorList>
    </citation>
    <scope>NUCLEOTIDE SEQUENCE [LARGE SCALE GENOMIC DNA]</scope>
    <source>
        <strain evidence="4">ATCC 482 / DSM 20109 / BCRC 11376 / JCM 18109 / NBRC 3775 / NCIMB 8073 / NRS 134</strain>
    </source>
</reference>
<dbReference type="RefSeq" id="WP_013117532.1">
    <property type="nucleotide sequence ID" value="NC_014151.1"/>
</dbReference>
<feature type="binding site" evidence="1">
    <location>
        <position position="155"/>
    </location>
    <ligand>
        <name>ATP</name>
        <dbReference type="ChEBI" id="CHEBI:30616"/>
    </ligand>
</feature>
<evidence type="ECO:0000259" key="2">
    <source>
        <dbReference type="Pfam" id="PF00586"/>
    </source>
</evidence>
<dbReference type="HAMAP" id="MF_02128">
    <property type="entry name" value="TMP_kinase"/>
    <property type="match status" value="1"/>
</dbReference>
<dbReference type="eggNOG" id="COG0611">
    <property type="taxonomic scope" value="Bacteria"/>
</dbReference>
<dbReference type="NCBIfam" id="TIGR01379">
    <property type="entry name" value="thiL"/>
    <property type="match status" value="1"/>
</dbReference>
<comment type="caution">
    <text evidence="1">Lacks conserved residue(s) required for the propagation of feature annotation.</text>
</comment>
<feature type="binding site" evidence="1">
    <location>
        <position position="221"/>
    </location>
    <ligand>
        <name>Mg(2+)</name>
        <dbReference type="ChEBI" id="CHEBI:18420"/>
        <label>5</label>
    </ligand>
</feature>
<dbReference type="GO" id="GO:0000287">
    <property type="term" value="F:magnesium ion binding"/>
    <property type="evidence" value="ECO:0007669"/>
    <property type="project" value="UniProtKB-UniRule"/>
</dbReference>
<dbReference type="InterPro" id="IPR036921">
    <property type="entry name" value="PurM-like_N_sf"/>
</dbReference>
<accession>D5UGV0</accession>
<dbReference type="NCBIfam" id="NF004351">
    <property type="entry name" value="PRK05731.1-4"/>
    <property type="match status" value="1"/>
</dbReference>
<dbReference type="GO" id="GO:0009229">
    <property type="term" value="P:thiamine diphosphate biosynthetic process"/>
    <property type="evidence" value="ECO:0007669"/>
    <property type="project" value="UniProtKB-UniRule"/>
</dbReference>
<dbReference type="GO" id="GO:0005524">
    <property type="term" value="F:ATP binding"/>
    <property type="evidence" value="ECO:0007669"/>
    <property type="project" value="UniProtKB-UniRule"/>
</dbReference>
<name>D5UGV0_CELFN</name>
<keyword evidence="1" id="KW-0460">Magnesium</keyword>
<dbReference type="HOGENOM" id="CLU_046964_0_1_11"/>
<feature type="binding site" evidence="1">
    <location>
        <position position="82"/>
    </location>
    <ligand>
        <name>Mg(2+)</name>
        <dbReference type="ChEBI" id="CHEBI:18420"/>
        <label>4</label>
    </ligand>
</feature>
<dbReference type="STRING" id="446466.Cfla_2308"/>
<feature type="binding site" evidence="1">
    <location>
        <position position="320"/>
    </location>
    <ligand>
        <name>substrate</name>
    </ligand>
</feature>
<feature type="binding site" evidence="1">
    <location>
        <position position="274"/>
    </location>
    <ligand>
        <name>substrate</name>
    </ligand>
</feature>
<feature type="binding site" evidence="1">
    <location>
        <position position="220"/>
    </location>
    <ligand>
        <name>ATP</name>
        <dbReference type="ChEBI" id="CHEBI:30616"/>
    </ligand>
</feature>
<dbReference type="GO" id="GO:0009030">
    <property type="term" value="F:thiamine-phosphate kinase activity"/>
    <property type="evidence" value="ECO:0007669"/>
    <property type="project" value="UniProtKB-UniRule"/>
</dbReference>
<feature type="binding site" evidence="1">
    <location>
        <position position="37"/>
    </location>
    <ligand>
        <name>Mg(2+)</name>
        <dbReference type="ChEBI" id="CHEBI:18420"/>
        <label>3</label>
    </ligand>
</feature>